<proteinExistence type="predicted"/>
<reference evidence="6 7" key="1">
    <citation type="submission" date="2017-10" db="EMBL/GenBank/DDBJ databases">
        <title>Draft genome of Longibacter Salinarum.</title>
        <authorList>
            <person name="Goh K.M."/>
            <person name="Shamsir M.S."/>
            <person name="Lim S.W."/>
        </authorList>
    </citation>
    <scope>NUCLEOTIDE SEQUENCE [LARGE SCALE GENOMIC DNA]</scope>
    <source>
        <strain evidence="6 7">KCTC 52045</strain>
    </source>
</reference>
<evidence type="ECO:0000256" key="4">
    <source>
        <dbReference type="ARBA" id="ARBA00023306"/>
    </source>
</evidence>
<evidence type="ECO:0000256" key="1">
    <source>
        <dbReference type="ARBA" id="ARBA00022490"/>
    </source>
</evidence>
<evidence type="ECO:0000256" key="5">
    <source>
        <dbReference type="SAM" id="MobiDB-lite"/>
    </source>
</evidence>
<accession>A0A2A8D3M1</accession>
<evidence type="ECO:0000313" key="6">
    <source>
        <dbReference type="EMBL" id="PEN15393.1"/>
    </source>
</evidence>
<feature type="compositionally biased region" description="Acidic residues" evidence="5">
    <location>
        <begin position="219"/>
        <end position="249"/>
    </location>
</feature>
<evidence type="ECO:0000313" key="7">
    <source>
        <dbReference type="Proteomes" id="UP000220102"/>
    </source>
</evidence>
<dbReference type="OrthoDB" id="9806226at2"/>
<dbReference type="InterPro" id="IPR005234">
    <property type="entry name" value="ScpB_csome_segregation"/>
</dbReference>
<dbReference type="EMBL" id="PDEQ01000001">
    <property type="protein sequence ID" value="PEN15393.1"/>
    <property type="molecule type" value="Genomic_DNA"/>
</dbReference>
<dbReference type="Proteomes" id="UP000220102">
    <property type="component" value="Unassembled WGS sequence"/>
</dbReference>
<evidence type="ECO:0000256" key="2">
    <source>
        <dbReference type="ARBA" id="ARBA00022618"/>
    </source>
</evidence>
<dbReference type="AlphaFoldDB" id="A0A2A8D3M1"/>
<dbReference type="InterPro" id="IPR036390">
    <property type="entry name" value="WH_DNA-bd_sf"/>
</dbReference>
<dbReference type="Gene3D" id="1.10.10.10">
    <property type="entry name" value="Winged helix-like DNA-binding domain superfamily/Winged helix DNA-binding domain"/>
    <property type="match status" value="2"/>
</dbReference>
<sequence length="275" mass="30485">MKAAESMIFAADEPVPPHRIGEIFAEVTGRMQPDIATVEAHVRALNQEYQSTGRPLVIHEWSGGYRITTRPEMSPFVKALVVGEQETSLSRSLLETLAVLAYRQPVTRPEVDFVRGVNSDYAIRKLLDLGLADVKGRSESLGRPLLYGTTDRFLEQFGLNTLEDLPTLREIEDLLDDPNFDEERSQLLQLDTEKEITDRETAKEVLSEAREMVQKGELDADDFIDNEEASDEVSSSEEGVEAENETPEDAGDRADGNVTADGVPSDVESGDRESA</sequence>
<feature type="compositionally biased region" description="Basic and acidic residues" evidence="5">
    <location>
        <begin position="207"/>
        <end position="218"/>
    </location>
</feature>
<comment type="caution">
    <text evidence="6">The sequence shown here is derived from an EMBL/GenBank/DDBJ whole genome shotgun (WGS) entry which is preliminary data.</text>
</comment>
<dbReference type="NCBIfam" id="TIGR00281">
    <property type="entry name" value="SMC-Scp complex subunit ScpB"/>
    <property type="match status" value="1"/>
</dbReference>
<dbReference type="GO" id="GO:0051301">
    <property type="term" value="P:cell division"/>
    <property type="evidence" value="ECO:0007669"/>
    <property type="project" value="UniProtKB-KW"/>
</dbReference>
<keyword evidence="1" id="KW-0963">Cytoplasm</keyword>
<keyword evidence="7" id="KW-1185">Reference proteome</keyword>
<keyword evidence="2" id="KW-0132">Cell division</keyword>
<dbReference type="SUPFAM" id="SSF46785">
    <property type="entry name" value="Winged helix' DNA-binding domain"/>
    <property type="match status" value="2"/>
</dbReference>
<dbReference type="InterPro" id="IPR036388">
    <property type="entry name" value="WH-like_DNA-bd_sf"/>
</dbReference>
<dbReference type="PANTHER" id="PTHR34298">
    <property type="entry name" value="SEGREGATION AND CONDENSATION PROTEIN B"/>
    <property type="match status" value="1"/>
</dbReference>
<keyword evidence="4" id="KW-0131">Cell cycle</keyword>
<evidence type="ECO:0000256" key="3">
    <source>
        <dbReference type="ARBA" id="ARBA00022829"/>
    </source>
</evidence>
<dbReference type="Pfam" id="PF04079">
    <property type="entry name" value="SMC_ScpB"/>
    <property type="match status" value="1"/>
</dbReference>
<gene>
    <name evidence="6" type="primary">scpB</name>
    <name evidence="6" type="ORF">CRI94_02035</name>
</gene>
<dbReference type="GO" id="GO:0051304">
    <property type="term" value="P:chromosome separation"/>
    <property type="evidence" value="ECO:0007669"/>
    <property type="project" value="InterPro"/>
</dbReference>
<dbReference type="PANTHER" id="PTHR34298:SF2">
    <property type="entry name" value="SEGREGATION AND CONDENSATION PROTEIN B"/>
    <property type="match status" value="1"/>
</dbReference>
<keyword evidence="3" id="KW-0159">Chromosome partition</keyword>
<protein>
    <submittedName>
        <fullName evidence="6">SMC-Scp complex subunit ScpB</fullName>
    </submittedName>
</protein>
<organism evidence="6 7">
    <name type="scientific">Longibacter salinarum</name>
    <dbReference type="NCBI Taxonomy" id="1850348"/>
    <lineage>
        <taxon>Bacteria</taxon>
        <taxon>Pseudomonadati</taxon>
        <taxon>Rhodothermota</taxon>
        <taxon>Rhodothermia</taxon>
        <taxon>Rhodothermales</taxon>
        <taxon>Salisaetaceae</taxon>
        <taxon>Longibacter</taxon>
    </lineage>
</organism>
<name>A0A2A8D3M1_9BACT</name>
<feature type="region of interest" description="Disordered" evidence="5">
    <location>
        <begin position="207"/>
        <end position="275"/>
    </location>
</feature>